<reference evidence="5 6" key="1">
    <citation type="submission" date="2016-10" db="EMBL/GenBank/DDBJ databases">
        <authorList>
            <person name="de Groot N.N."/>
        </authorList>
    </citation>
    <scope>NUCLEOTIDE SEQUENCE [LARGE SCALE GENOMIC DNA]</scope>
    <source>
        <strain evidence="5 6">DSM 12130</strain>
    </source>
</reference>
<evidence type="ECO:0000256" key="3">
    <source>
        <dbReference type="ARBA" id="ARBA00022752"/>
    </source>
</evidence>
<evidence type="ECO:0000256" key="2">
    <source>
        <dbReference type="ARBA" id="ARBA00019066"/>
    </source>
</evidence>
<proteinExistence type="predicted"/>
<feature type="region of interest" description="Disordered" evidence="4">
    <location>
        <begin position="310"/>
        <end position="333"/>
    </location>
</feature>
<keyword evidence="3" id="KW-0583">PHB biosynthesis</keyword>
<dbReference type="STRING" id="91360.SAMN05660330_00114"/>
<sequence length="333" mass="38990">MGDTDTQQNASDITSLFETWIKTTKLFWHDFSAEKTNSEKQTSQTVHPGFHEEKIRDEEHKAYRSWESATNNFLLFLQYMTTPENREVIMKSGATFADALMHAATDSFENLTSFHNQLLQVFAKINKHSTYNFDDLDHGSFESFRELYRTEIQKYLQIPKIGLPREYQERISRFVDRSSLFNSHLAELLYLFAIPLEKANRTMQDKINEMIERGELSEDLQEGYKEWVKILEGYYMELLKSSEYTHALNDTIQSLAMYKEAKDDVAAVMLKELQIPTNKEMDEVYKDLYQMKKTVNALRTEVIELKKMLQEKSPAAPVEENLSETYSKKGEAR</sequence>
<dbReference type="Proteomes" id="UP000199073">
    <property type="component" value="Unassembled WGS sequence"/>
</dbReference>
<gene>
    <name evidence="5" type="ORF">SAMN05660330_00114</name>
</gene>
<accession>A0A1H0J2R5</accession>
<dbReference type="InterPro" id="IPR010123">
    <property type="entry name" value="PHA_synth_III_E"/>
</dbReference>
<evidence type="ECO:0000313" key="5">
    <source>
        <dbReference type="EMBL" id="SDO37651.1"/>
    </source>
</evidence>
<dbReference type="GO" id="GO:0042619">
    <property type="term" value="P:poly-hydroxybutyrate biosynthetic process"/>
    <property type="evidence" value="ECO:0007669"/>
    <property type="project" value="UniProtKB-KW"/>
</dbReference>
<dbReference type="OrthoDB" id="9780807at2"/>
<evidence type="ECO:0000313" key="6">
    <source>
        <dbReference type="Proteomes" id="UP000199073"/>
    </source>
</evidence>
<dbReference type="UniPathway" id="UPA00917"/>
<keyword evidence="6" id="KW-1185">Reference proteome</keyword>
<protein>
    <recommendedName>
        <fullName evidence="2">Poly(3-hydroxyalkanoate) polymerase subunit PhaE</fullName>
    </recommendedName>
</protein>
<evidence type="ECO:0000256" key="4">
    <source>
        <dbReference type="SAM" id="MobiDB-lite"/>
    </source>
</evidence>
<dbReference type="EMBL" id="FNJI01000001">
    <property type="protein sequence ID" value="SDO37651.1"/>
    <property type="molecule type" value="Genomic_DNA"/>
</dbReference>
<dbReference type="Pfam" id="PF09712">
    <property type="entry name" value="PHA_synth_III_E"/>
    <property type="match status" value="1"/>
</dbReference>
<dbReference type="AlphaFoldDB" id="A0A1H0J2R5"/>
<dbReference type="RefSeq" id="WP_092218701.1">
    <property type="nucleotide sequence ID" value="NZ_FNJI01000001.1"/>
</dbReference>
<organism evidence="5 6">
    <name type="scientific">Desulforhopalus singaporensis</name>
    <dbReference type="NCBI Taxonomy" id="91360"/>
    <lineage>
        <taxon>Bacteria</taxon>
        <taxon>Pseudomonadati</taxon>
        <taxon>Thermodesulfobacteriota</taxon>
        <taxon>Desulfobulbia</taxon>
        <taxon>Desulfobulbales</taxon>
        <taxon>Desulfocapsaceae</taxon>
        <taxon>Desulforhopalus</taxon>
    </lineage>
</organism>
<comment type="pathway">
    <text evidence="1">Biopolymer metabolism; poly-(R)-3-hydroxybutanoate biosynthesis.</text>
</comment>
<evidence type="ECO:0000256" key="1">
    <source>
        <dbReference type="ARBA" id="ARBA00004683"/>
    </source>
</evidence>
<name>A0A1H0J2R5_9BACT</name>